<organism evidence="2 3">
    <name type="scientific">Hydnum rufescens UP504</name>
    <dbReference type="NCBI Taxonomy" id="1448309"/>
    <lineage>
        <taxon>Eukaryota</taxon>
        <taxon>Fungi</taxon>
        <taxon>Dikarya</taxon>
        <taxon>Basidiomycota</taxon>
        <taxon>Agaricomycotina</taxon>
        <taxon>Agaricomycetes</taxon>
        <taxon>Cantharellales</taxon>
        <taxon>Hydnaceae</taxon>
        <taxon>Hydnum</taxon>
    </lineage>
</organism>
<sequence>MKPSDAKPSDTKPSNAKPSDAKPNETTPSQLSPNKNTRGGDTPPEPGYPPHDRKPLRHANQNARTGE</sequence>
<evidence type="ECO:0000313" key="2">
    <source>
        <dbReference type="EMBL" id="KAF9502578.1"/>
    </source>
</evidence>
<feature type="compositionally biased region" description="Basic and acidic residues" evidence="1">
    <location>
        <begin position="1"/>
        <end position="10"/>
    </location>
</feature>
<evidence type="ECO:0000313" key="3">
    <source>
        <dbReference type="Proteomes" id="UP000886523"/>
    </source>
</evidence>
<protein>
    <submittedName>
        <fullName evidence="2">Uncharacterized protein</fullName>
    </submittedName>
</protein>
<gene>
    <name evidence="2" type="ORF">BS47DRAFT_1403452</name>
</gene>
<proteinExistence type="predicted"/>
<feature type="compositionally biased region" description="Polar residues" evidence="1">
    <location>
        <begin position="24"/>
        <end position="39"/>
    </location>
</feature>
<keyword evidence="3" id="KW-1185">Reference proteome</keyword>
<evidence type="ECO:0000256" key="1">
    <source>
        <dbReference type="SAM" id="MobiDB-lite"/>
    </source>
</evidence>
<comment type="caution">
    <text evidence="2">The sequence shown here is derived from an EMBL/GenBank/DDBJ whole genome shotgun (WGS) entry which is preliminary data.</text>
</comment>
<dbReference type="AlphaFoldDB" id="A0A9P6A9V3"/>
<feature type="region of interest" description="Disordered" evidence="1">
    <location>
        <begin position="1"/>
        <end position="67"/>
    </location>
</feature>
<name>A0A9P6A9V3_9AGAM</name>
<dbReference type="EMBL" id="MU129932">
    <property type="protein sequence ID" value="KAF9502578.1"/>
    <property type="molecule type" value="Genomic_DNA"/>
</dbReference>
<reference evidence="2" key="1">
    <citation type="journal article" date="2020" name="Nat. Commun.">
        <title>Large-scale genome sequencing of mycorrhizal fungi provides insights into the early evolution of symbiotic traits.</title>
        <authorList>
            <person name="Miyauchi S."/>
            <person name="Kiss E."/>
            <person name="Kuo A."/>
            <person name="Drula E."/>
            <person name="Kohler A."/>
            <person name="Sanchez-Garcia M."/>
            <person name="Morin E."/>
            <person name="Andreopoulos B."/>
            <person name="Barry K.W."/>
            <person name="Bonito G."/>
            <person name="Buee M."/>
            <person name="Carver A."/>
            <person name="Chen C."/>
            <person name="Cichocki N."/>
            <person name="Clum A."/>
            <person name="Culley D."/>
            <person name="Crous P.W."/>
            <person name="Fauchery L."/>
            <person name="Girlanda M."/>
            <person name="Hayes R.D."/>
            <person name="Keri Z."/>
            <person name="LaButti K."/>
            <person name="Lipzen A."/>
            <person name="Lombard V."/>
            <person name="Magnuson J."/>
            <person name="Maillard F."/>
            <person name="Murat C."/>
            <person name="Nolan M."/>
            <person name="Ohm R.A."/>
            <person name="Pangilinan J."/>
            <person name="Pereira M.F."/>
            <person name="Perotto S."/>
            <person name="Peter M."/>
            <person name="Pfister S."/>
            <person name="Riley R."/>
            <person name="Sitrit Y."/>
            <person name="Stielow J.B."/>
            <person name="Szollosi G."/>
            <person name="Zifcakova L."/>
            <person name="Stursova M."/>
            <person name="Spatafora J.W."/>
            <person name="Tedersoo L."/>
            <person name="Vaario L.M."/>
            <person name="Yamada A."/>
            <person name="Yan M."/>
            <person name="Wang P."/>
            <person name="Xu J."/>
            <person name="Bruns T."/>
            <person name="Baldrian P."/>
            <person name="Vilgalys R."/>
            <person name="Dunand C."/>
            <person name="Henrissat B."/>
            <person name="Grigoriev I.V."/>
            <person name="Hibbett D."/>
            <person name="Nagy L.G."/>
            <person name="Martin F.M."/>
        </authorList>
    </citation>
    <scope>NUCLEOTIDE SEQUENCE</scope>
    <source>
        <strain evidence="2">UP504</strain>
    </source>
</reference>
<dbReference type="Proteomes" id="UP000886523">
    <property type="component" value="Unassembled WGS sequence"/>
</dbReference>
<accession>A0A9P6A9V3</accession>